<comment type="caution">
    <text evidence="12">The sequence shown here is derived from an EMBL/GenBank/DDBJ whole genome shotgun (WGS) entry which is preliminary data.</text>
</comment>
<feature type="domain" description="Radical SAM core" evidence="11">
    <location>
        <begin position="7"/>
        <end position="247"/>
    </location>
</feature>
<comment type="cofactor">
    <cofactor evidence="1">
        <name>[4Fe-4S] cluster</name>
        <dbReference type="ChEBI" id="CHEBI:49883"/>
    </cofactor>
</comment>
<evidence type="ECO:0000259" key="11">
    <source>
        <dbReference type="PROSITE" id="PS51918"/>
    </source>
</evidence>
<dbReference type="Pfam" id="PF04055">
    <property type="entry name" value="Radical_SAM"/>
    <property type="match status" value="1"/>
</dbReference>
<accession>A0A9D1SPH8</accession>
<dbReference type="NCBIfam" id="TIGR00539">
    <property type="entry name" value="hemN_rel"/>
    <property type="match status" value="1"/>
</dbReference>
<sequence>MTNIILKNTPKDYSVYVHFPFCKARCAYCAFCSFTDFSKAEQYFDRLVTEVEGFLPPAEGKAVTMYWGGGTPSCLPIACLERAYRAIAEKLPLNLSEFTVECNPESADRDKLCFFKDIGVNRLSIGLQSVNDDTLKKIGRLHSYKQFLQTVEAALATGFGNLSADLILGLPETRDMFLRSVEQVSALPLSHVSVYALELAKENSPLARQVAAYGYSDDDLADMYDACVQMLEKKEFLRYEISNFAKRGRECRHNLCYWQERRYCAFGASASGFMGNVRYSNASTLQGYLDGRPPFCEEISPREQAKEFVMLALRLTRGFALEEFSLRFGADFFETFPNAEGLLAQGFLQMAGGRVFIPASKFYVSNSVLAELL</sequence>
<name>A0A9D1SPH8_9BACT</name>
<dbReference type="PROSITE" id="PS51918">
    <property type="entry name" value="RADICAL_SAM"/>
    <property type="match status" value="1"/>
</dbReference>
<dbReference type="SUPFAM" id="SSF102114">
    <property type="entry name" value="Radical SAM enzymes"/>
    <property type="match status" value="1"/>
</dbReference>
<dbReference type="InterPro" id="IPR004559">
    <property type="entry name" value="HemW-like"/>
</dbReference>
<keyword evidence="8 10" id="KW-0411">Iron-sulfur</keyword>
<evidence type="ECO:0000256" key="4">
    <source>
        <dbReference type="ARBA" id="ARBA00022617"/>
    </source>
</evidence>
<gene>
    <name evidence="12" type="primary">hemW</name>
    <name evidence="12" type="ORF">IAC72_01155</name>
</gene>
<dbReference type="Proteomes" id="UP000886852">
    <property type="component" value="Unassembled WGS sequence"/>
</dbReference>
<dbReference type="EMBL" id="DVOC01000020">
    <property type="protein sequence ID" value="HIU90610.1"/>
    <property type="molecule type" value="Genomic_DNA"/>
</dbReference>
<evidence type="ECO:0000256" key="8">
    <source>
        <dbReference type="ARBA" id="ARBA00023014"/>
    </source>
</evidence>
<reference evidence="12" key="1">
    <citation type="submission" date="2020-10" db="EMBL/GenBank/DDBJ databases">
        <authorList>
            <person name="Gilroy R."/>
        </authorList>
    </citation>
    <scope>NUCLEOTIDE SEQUENCE</scope>
    <source>
        <strain evidence="12">ChiHjej12B11-7776</strain>
    </source>
</reference>
<dbReference type="GO" id="GO:0004109">
    <property type="term" value="F:coproporphyrinogen oxidase activity"/>
    <property type="evidence" value="ECO:0007669"/>
    <property type="project" value="InterPro"/>
</dbReference>
<dbReference type="SFLD" id="SFLDF00562">
    <property type="entry name" value="HemN-like__clustered_with_heat"/>
    <property type="match status" value="1"/>
</dbReference>
<comment type="subcellular location">
    <subcellularLocation>
        <location evidence="10">Cytoplasm</location>
    </subcellularLocation>
</comment>
<dbReference type="SFLD" id="SFLDS00029">
    <property type="entry name" value="Radical_SAM"/>
    <property type="match status" value="1"/>
</dbReference>
<evidence type="ECO:0000256" key="2">
    <source>
        <dbReference type="ARBA" id="ARBA00006100"/>
    </source>
</evidence>
<evidence type="ECO:0000256" key="10">
    <source>
        <dbReference type="RuleBase" id="RU364116"/>
    </source>
</evidence>
<evidence type="ECO:0000256" key="9">
    <source>
        <dbReference type="ARBA" id="ARBA00023186"/>
    </source>
</evidence>
<dbReference type="AlphaFoldDB" id="A0A9D1SPH8"/>
<dbReference type="SMART" id="SM00729">
    <property type="entry name" value="Elp3"/>
    <property type="match status" value="1"/>
</dbReference>
<dbReference type="GO" id="GO:0005737">
    <property type="term" value="C:cytoplasm"/>
    <property type="evidence" value="ECO:0007669"/>
    <property type="project" value="UniProtKB-SubCell"/>
</dbReference>
<evidence type="ECO:0000313" key="13">
    <source>
        <dbReference type="Proteomes" id="UP000886852"/>
    </source>
</evidence>
<dbReference type="Gene3D" id="3.20.20.70">
    <property type="entry name" value="Aldolase class I"/>
    <property type="match status" value="1"/>
</dbReference>
<dbReference type="GO" id="GO:0051539">
    <property type="term" value="F:4 iron, 4 sulfur cluster binding"/>
    <property type="evidence" value="ECO:0007669"/>
    <property type="project" value="UniProtKB-UniRule"/>
</dbReference>
<keyword evidence="5 10" id="KW-0949">S-adenosyl-L-methionine</keyword>
<keyword evidence="9 10" id="KW-0143">Chaperone</keyword>
<reference evidence="12" key="2">
    <citation type="journal article" date="2021" name="PeerJ">
        <title>Extensive microbial diversity within the chicken gut microbiome revealed by metagenomics and culture.</title>
        <authorList>
            <person name="Gilroy R."/>
            <person name="Ravi A."/>
            <person name="Getino M."/>
            <person name="Pursley I."/>
            <person name="Horton D.L."/>
            <person name="Alikhan N.F."/>
            <person name="Baker D."/>
            <person name="Gharbi K."/>
            <person name="Hall N."/>
            <person name="Watson M."/>
            <person name="Adriaenssens E.M."/>
            <person name="Foster-Nyarko E."/>
            <person name="Jarju S."/>
            <person name="Secka A."/>
            <person name="Antonio M."/>
            <person name="Oren A."/>
            <person name="Chaudhuri R.R."/>
            <person name="La Ragione R."/>
            <person name="Hildebrand F."/>
            <person name="Pallen M.J."/>
        </authorList>
    </citation>
    <scope>NUCLEOTIDE SEQUENCE</scope>
    <source>
        <strain evidence="12">ChiHjej12B11-7776</strain>
    </source>
</reference>
<keyword evidence="6 10" id="KW-0479">Metal-binding</keyword>
<evidence type="ECO:0000256" key="1">
    <source>
        <dbReference type="ARBA" id="ARBA00001966"/>
    </source>
</evidence>
<dbReference type="InterPro" id="IPR010723">
    <property type="entry name" value="HemN_C"/>
</dbReference>
<dbReference type="InterPro" id="IPR007197">
    <property type="entry name" value="rSAM"/>
</dbReference>
<dbReference type="PANTHER" id="PTHR13932">
    <property type="entry name" value="COPROPORPHYRINIGEN III OXIDASE"/>
    <property type="match status" value="1"/>
</dbReference>
<keyword evidence="10" id="KW-0963">Cytoplasm</keyword>
<organism evidence="12 13">
    <name type="scientific">Candidatus Fimimonas merdipullorum</name>
    <dbReference type="NCBI Taxonomy" id="2840822"/>
    <lineage>
        <taxon>Bacteria</taxon>
        <taxon>Pseudomonadati</taxon>
        <taxon>Myxococcota</taxon>
        <taxon>Myxococcia</taxon>
        <taxon>Myxococcales</taxon>
        <taxon>Cystobacterineae</taxon>
        <taxon>Myxococcaceae</taxon>
        <taxon>Myxococcaceae incertae sedis</taxon>
        <taxon>Candidatus Fimimonas</taxon>
    </lineage>
</organism>
<protein>
    <recommendedName>
        <fullName evidence="3 10">Heme chaperone HemW</fullName>
    </recommendedName>
</protein>
<keyword evidence="7 10" id="KW-0408">Iron</keyword>
<dbReference type="GO" id="GO:0046872">
    <property type="term" value="F:metal ion binding"/>
    <property type="evidence" value="ECO:0007669"/>
    <property type="project" value="UniProtKB-UniRule"/>
</dbReference>
<evidence type="ECO:0000256" key="3">
    <source>
        <dbReference type="ARBA" id="ARBA00017228"/>
    </source>
</evidence>
<evidence type="ECO:0000256" key="7">
    <source>
        <dbReference type="ARBA" id="ARBA00023004"/>
    </source>
</evidence>
<dbReference type="Pfam" id="PF06969">
    <property type="entry name" value="HemN_C"/>
    <property type="match status" value="1"/>
</dbReference>
<keyword evidence="4 10" id="KW-0349">Heme</keyword>
<dbReference type="PANTHER" id="PTHR13932:SF5">
    <property type="entry name" value="RADICAL S-ADENOSYL METHIONINE DOMAIN-CONTAINING PROTEIN 1, MITOCHONDRIAL"/>
    <property type="match status" value="1"/>
</dbReference>
<dbReference type="SFLD" id="SFLDG01082">
    <property type="entry name" value="B12-binding_domain_containing"/>
    <property type="match status" value="1"/>
</dbReference>
<comment type="similarity">
    <text evidence="2">Belongs to the anaerobic coproporphyrinogen-III oxidase family. HemW subfamily.</text>
</comment>
<dbReference type="InterPro" id="IPR058240">
    <property type="entry name" value="rSAM_sf"/>
</dbReference>
<evidence type="ECO:0000256" key="6">
    <source>
        <dbReference type="ARBA" id="ARBA00022723"/>
    </source>
</evidence>
<dbReference type="InterPro" id="IPR006638">
    <property type="entry name" value="Elp3/MiaA/NifB-like_rSAM"/>
</dbReference>
<evidence type="ECO:0000256" key="5">
    <source>
        <dbReference type="ARBA" id="ARBA00022691"/>
    </source>
</evidence>
<dbReference type="InterPro" id="IPR034505">
    <property type="entry name" value="Coproporphyrinogen-III_oxidase"/>
</dbReference>
<evidence type="ECO:0000313" key="12">
    <source>
        <dbReference type="EMBL" id="HIU90610.1"/>
    </source>
</evidence>
<proteinExistence type="inferred from homology"/>
<keyword evidence="10" id="KW-0004">4Fe-4S</keyword>
<dbReference type="SFLD" id="SFLDG01065">
    <property type="entry name" value="anaerobic_coproporphyrinogen-I"/>
    <property type="match status" value="1"/>
</dbReference>
<comment type="function">
    <text evidence="10">Probably acts as a heme chaperone, transferring heme to an unknown acceptor. Binds one molecule of heme per monomer, possibly covalently. Binds 1 [4Fe-4S] cluster. The cluster is coordinated with 3 cysteines and an exchangeable S-adenosyl-L-methionine.</text>
</comment>
<dbReference type="GO" id="GO:0006779">
    <property type="term" value="P:porphyrin-containing compound biosynthetic process"/>
    <property type="evidence" value="ECO:0007669"/>
    <property type="project" value="InterPro"/>
</dbReference>
<dbReference type="InterPro" id="IPR013785">
    <property type="entry name" value="Aldolase_TIM"/>
</dbReference>